<evidence type="ECO:0000256" key="4">
    <source>
        <dbReference type="ARBA" id="ARBA00022827"/>
    </source>
</evidence>
<dbReference type="PROSITE" id="PS00073">
    <property type="entry name" value="ACYL_COA_DH_2"/>
    <property type="match status" value="1"/>
</dbReference>
<evidence type="ECO:0000259" key="7">
    <source>
        <dbReference type="Pfam" id="PF00441"/>
    </source>
</evidence>
<dbReference type="PROSITE" id="PS00072">
    <property type="entry name" value="ACYL_COA_DH_1"/>
    <property type="match status" value="1"/>
</dbReference>
<evidence type="ECO:0000256" key="2">
    <source>
        <dbReference type="ARBA" id="ARBA00009347"/>
    </source>
</evidence>
<feature type="domain" description="Acyl-CoA oxidase/dehydrogenase middle" evidence="8">
    <location>
        <begin position="121"/>
        <end position="216"/>
    </location>
</feature>
<sequence length="378" mass="40900">MNFLLTEEQETMRQMARKFAEQEIAPVALEYDEKNEFHAELIPKLFETGLLTVGVPEEYGGPGIDTVGQAVVMEELARGCAAVATTVAASCLLAADPVVIAANHEQKQRFFNVLNEGKLAAFCLTEPGAGSDVAALKTTAKLEGDEYVINGSKCFITNGGVADIFTVCASVDRSKGHKGLCFFIVEKDRPGVSVGKKENKLGIRSSSTTDVIFEDVRIPKENLLGKEGDGFKIAMKALDMSRPMVAALAVGVAQAAMEYATNYAKERMAFGKPIAALQGIQFMLADMAMQIEAARLLVHKACWLKDAGLPYSVLSSLSKGFAGDMCMKVTTDAVQVLGGYGYIKEYPVEKYMRDAKIMQIYEGTSQVQRVVIAGNMLK</sequence>
<dbReference type="InterPro" id="IPR006091">
    <property type="entry name" value="Acyl-CoA_Oxase/DH_mid-dom"/>
</dbReference>
<dbReference type="OrthoDB" id="9802447at2"/>
<dbReference type="HOGENOM" id="CLU_018204_0_2_9"/>
<dbReference type="GO" id="GO:0050660">
    <property type="term" value="F:flavin adenine dinucleotide binding"/>
    <property type="evidence" value="ECO:0007669"/>
    <property type="project" value="InterPro"/>
</dbReference>
<name>A4J4L7_DESRM</name>
<dbReference type="Gene3D" id="1.10.540.10">
    <property type="entry name" value="Acyl-CoA dehydrogenase/oxidase, N-terminal domain"/>
    <property type="match status" value="1"/>
</dbReference>
<dbReference type="Pfam" id="PF00441">
    <property type="entry name" value="Acyl-CoA_dh_1"/>
    <property type="match status" value="1"/>
</dbReference>
<dbReference type="Proteomes" id="UP000001556">
    <property type="component" value="Chromosome"/>
</dbReference>
<dbReference type="eggNOG" id="COG1960">
    <property type="taxonomic scope" value="Bacteria"/>
</dbReference>
<dbReference type="Pfam" id="PF02770">
    <property type="entry name" value="Acyl-CoA_dh_M"/>
    <property type="match status" value="1"/>
</dbReference>
<dbReference type="SUPFAM" id="SSF47203">
    <property type="entry name" value="Acyl-CoA dehydrogenase C-terminal domain-like"/>
    <property type="match status" value="1"/>
</dbReference>
<keyword evidence="3 6" id="KW-0285">Flavoprotein</keyword>
<evidence type="ECO:0000256" key="6">
    <source>
        <dbReference type="RuleBase" id="RU362125"/>
    </source>
</evidence>
<dbReference type="AlphaFoldDB" id="A4J4L7"/>
<feature type="domain" description="Acyl-CoA dehydrogenase/oxidase N-terminal" evidence="9">
    <location>
        <begin position="6"/>
        <end position="117"/>
    </location>
</feature>
<accession>A4J4L7</accession>
<dbReference type="InterPro" id="IPR046373">
    <property type="entry name" value="Acyl-CoA_Oxase/DH_mid-dom_sf"/>
</dbReference>
<keyword evidence="4 6" id="KW-0274">FAD</keyword>
<reference evidence="10 11" key="1">
    <citation type="submission" date="2007-03" db="EMBL/GenBank/DDBJ databases">
        <title>Complete sequence of Desulfotomaculum reducens MI-1.</title>
        <authorList>
            <consortium name="US DOE Joint Genome Institute"/>
            <person name="Copeland A."/>
            <person name="Lucas S."/>
            <person name="Lapidus A."/>
            <person name="Barry K."/>
            <person name="Detter J.C."/>
            <person name="Glavina del Rio T."/>
            <person name="Hammon N."/>
            <person name="Israni S."/>
            <person name="Dalin E."/>
            <person name="Tice H."/>
            <person name="Pitluck S."/>
            <person name="Sims D."/>
            <person name="Brettin T."/>
            <person name="Bruce D."/>
            <person name="Han C."/>
            <person name="Tapia R."/>
            <person name="Schmutz J."/>
            <person name="Larimer F."/>
            <person name="Land M."/>
            <person name="Hauser L."/>
            <person name="Kyrpides N."/>
            <person name="Kim E."/>
            <person name="Tebo B.M."/>
            <person name="Richardson P."/>
        </authorList>
    </citation>
    <scope>NUCLEOTIDE SEQUENCE [LARGE SCALE GENOMIC DNA]</scope>
    <source>
        <strain evidence="10 11">MI-1</strain>
    </source>
</reference>
<dbReference type="InterPro" id="IPR009075">
    <property type="entry name" value="AcylCo_DH/oxidase_C"/>
</dbReference>
<dbReference type="FunFam" id="1.10.540.10:FF:000002">
    <property type="entry name" value="Acyl-CoA dehydrogenase FadE19"/>
    <property type="match status" value="1"/>
</dbReference>
<dbReference type="InterPro" id="IPR036250">
    <property type="entry name" value="AcylCo_DH-like_C"/>
</dbReference>
<dbReference type="SUPFAM" id="SSF56645">
    <property type="entry name" value="Acyl-CoA dehydrogenase NM domain-like"/>
    <property type="match status" value="1"/>
</dbReference>
<evidence type="ECO:0000259" key="9">
    <source>
        <dbReference type="Pfam" id="PF02771"/>
    </source>
</evidence>
<dbReference type="GO" id="GO:0016937">
    <property type="term" value="F:short-chain fatty acyl-CoA dehydrogenase activity"/>
    <property type="evidence" value="ECO:0007669"/>
    <property type="project" value="UniProtKB-EC"/>
</dbReference>
<feature type="domain" description="Acyl-CoA dehydrogenase/oxidase C-terminal" evidence="7">
    <location>
        <begin position="228"/>
        <end position="376"/>
    </location>
</feature>
<dbReference type="InterPro" id="IPR013786">
    <property type="entry name" value="AcylCoA_DH/ox_N"/>
</dbReference>
<dbReference type="STRING" id="349161.Dred_1490"/>
<keyword evidence="11" id="KW-1185">Reference proteome</keyword>
<dbReference type="Gene3D" id="2.40.110.10">
    <property type="entry name" value="Butyryl-CoA Dehydrogenase, subunit A, domain 2"/>
    <property type="match status" value="1"/>
</dbReference>
<evidence type="ECO:0000256" key="1">
    <source>
        <dbReference type="ARBA" id="ARBA00001974"/>
    </source>
</evidence>
<dbReference type="FunFam" id="1.20.140.10:FF:000004">
    <property type="entry name" value="Acyl-CoA dehydrogenase FadE25"/>
    <property type="match status" value="1"/>
</dbReference>
<dbReference type="PANTHER" id="PTHR43884:SF12">
    <property type="entry name" value="ISOVALERYL-COA DEHYDROGENASE, MITOCHONDRIAL-RELATED"/>
    <property type="match status" value="1"/>
</dbReference>
<dbReference type="PANTHER" id="PTHR43884">
    <property type="entry name" value="ACYL-COA DEHYDROGENASE"/>
    <property type="match status" value="1"/>
</dbReference>
<dbReference type="Gene3D" id="1.20.140.10">
    <property type="entry name" value="Butyryl-CoA Dehydrogenase, subunit A, domain 3"/>
    <property type="match status" value="1"/>
</dbReference>
<dbReference type="InterPro" id="IPR006089">
    <property type="entry name" value="Acyl-CoA_DH_CS"/>
</dbReference>
<gene>
    <name evidence="10" type="ordered locus">Dred_1490</name>
</gene>
<dbReference type="RefSeq" id="WP_011877836.1">
    <property type="nucleotide sequence ID" value="NC_009253.1"/>
</dbReference>
<protein>
    <submittedName>
        <fullName evidence="10">Butyryl-CoA dehydrogenase</fullName>
        <ecNumber evidence="10">1.3.8.1</ecNumber>
    </submittedName>
</protein>
<organism evidence="10 11">
    <name type="scientific">Desulforamulus reducens (strain ATCC BAA-1160 / DSM 100696 / MI-1)</name>
    <name type="common">Desulfotomaculum reducens</name>
    <dbReference type="NCBI Taxonomy" id="349161"/>
    <lineage>
        <taxon>Bacteria</taxon>
        <taxon>Bacillati</taxon>
        <taxon>Bacillota</taxon>
        <taxon>Clostridia</taxon>
        <taxon>Eubacteriales</taxon>
        <taxon>Peptococcaceae</taxon>
        <taxon>Desulforamulus</taxon>
    </lineage>
</organism>
<evidence type="ECO:0000313" key="10">
    <source>
        <dbReference type="EMBL" id="ABO50020.1"/>
    </source>
</evidence>
<keyword evidence="5 6" id="KW-0560">Oxidoreductase</keyword>
<dbReference type="InterPro" id="IPR037069">
    <property type="entry name" value="AcylCoA_DH/ox_N_sf"/>
</dbReference>
<evidence type="ECO:0000256" key="5">
    <source>
        <dbReference type="ARBA" id="ARBA00023002"/>
    </source>
</evidence>
<evidence type="ECO:0000259" key="8">
    <source>
        <dbReference type="Pfam" id="PF02770"/>
    </source>
</evidence>
<proteinExistence type="inferred from homology"/>
<dbReference type="Pfam" id="PF02771">
    <property type="entry name" value="Acyl-CoA_dh_N"/>
    <property type="match status" value="1"/>
</dbReference>
<evidence type="ECO:0000256" key="3">
    <source>
        <dbReference type="ARBA" id="ARBA00022630"/>
    </source>
</evidence>
<dbReference type="InterPro" id="IPR009100">
    <property type="entry name" value="AcylCoA_DH/oxidase_NM_dom_sf"/>
</dbReference>
<dbReference type="KEGG" id="drm:Dred_1490"/>
<comment type="similarity">
    <text evidence="2 6">Belongs to the acyl-CoA dehydrogenase family.</text>
</comment>
<comment type="cofactor">
    <cofactor evidence="1 6">
        <name>FAD</name>
        <dbReference type="ChEBI" id="CHEBI:57692"/>
    </cofactor>
</comment>
<dbReference type="FunFam" id="2.40.110.10:FF:000001">
    <property type="entry name" value="Acyl-CoA dehydrogenase, mitochondrial"/>
    <property type="match status" value="1"/>
</dbReference>
<dbReference type="EMBL" id="CP000612">
    <property type="protein sequence ID" value="ABO50020.1"/>
    <property type="molecule type" value="Genomic_DNA"/>
</dbReference>
<dbReference type="PIRSF" id="PIRSF016578">
    <property type="entry name" value="HsaA"/>
    <property type="match status" value="1"/>
</dbReference>
<evidence type="ECO:0000313" key="11">
    <source>
        <dbReference type="Proteomes" id="UP000001556"/>
    </source>
</evidence>
<dbReference type="EC" id="1.3.8.1" evidence="10"/>